<dbReference type="PIRSF" id="PIRSF000729">
    <property type="entry name" value="GK"/>
    <property type="match status" value="1"/>
</dbReference>
<dbReference type="Pfam" id="PF00696">
    <property type="entry name" value="AA_kinase"/>
    <property type="match status" value="1"/>
</dbReference>
<evidence type="ECO:0000256" key="7">
    <source>
        <dbReference type="ARBA" id="ARBA00022840"/>
    </source>
</evidence>
<dbReference type="InterPro" id="IPR001048">
    <property type="entry name" value="Asp/Glu/Uridylate_kinase"/>
</dbReference>
<feature type="domain" description="PUA" evidence="9">
    <location>
        <begin position="352"/>
        <end position="426"/>
    </location>
</feature>
<dbReference type="Proteomes" id="UP001228690">
    <property type="component" value="Chromosome"/>
</dbReference>
<dbReference type="GO" id="GO:0004349">
    <property type="term" value="F:glutamate 5-kinase activity"/>
    <property type="evidence" value="ECO:0007669"/>
    <property type="project" value="UniProtKB-EC"/>
</dbReference>
<evidence type="ECO:0000256" key="4">
    <source>
        <dbReference type="ARBA" id="ARBA00022679"/>
    </source>
</evidence>
<evidence type="ECO:0000256" key="3">
    <source>
        <dbReference type="ARBA" id="ARBA00022650"/>
    </source>
</evidence>
<dbReference type="Gene3D" id="3.40.1160.10">
    <property type="entry name" value="Acetylglutamate kinase-like"/>
    <property type="match status" value="1"/>
</dbReference>
<dbReference type="InterPro" id="IPR005715">
    <property type="entry name" value="Glu_5kinase/COase_Synthase"/>
</dbReference>
<keyword evidence="7" id="KW-0067">ATP-binding</keyword>
<protein>
    <submittedName>
        <fullName evidence="10">Glutamate 5-kinase</fullName>
        <ecNumber evidence="10">2.7.2.11</ecNumber>
    </submittedName>
</protein>
<dbReference type="SMART" id="SM00359">
    <property type="entry name" value="PUA"/>
    <property type="match status" value="1"/>
</dbReference>
<evidence type="ECO:0000259" key="9">
    <source>
        <dbReference type="SMART" id="SM00359"/>
    </source>
</evidence>
<feature type="region of interest" description="Disordered" evidence="8">
    <location>
        <begin position="264"/>
        <end position="284"/>
    </location>
</feature>
<dbReference type="InterPro" id="IPR011529">
    <property type="entry name" value="Glu_5kinase"/>
</dbReference>
<accession>A0ABY8MEY0</accession>
<keyword evidence="4 10" id="KW-0808">Transferase</keyword>
<evidence type="ECO:0000256" key="5">
    <source>
        <dbReference type="ARBA" id="ARBA00022741"/>
    </source>
</evidence>
<reference evidence="10 11" key="1">
    <citation type="submission" date="2023-04" db="EMBL/GenBank/DDBJ databases">
        <title>Spirochaete genome identified in red abalone sample constitutes a novel genus.</title>
        <authorList>
            <person name="Sharma S.P."/>
            <person name="Purcell C.M."/>
            <person name="Hyde J.R."/>
            <person name="Severin A.J."/>
        </authorList>
    </citation>
    <scope>NUCLEOTIDE SEQUENCE [LARGE SCALE GENOMIC DNA]</scope>
    <source>
        <strain evidence="10 11">SP-2023</strain>
    </source>
</reference>
<keyword evidence="2" id="KW-0028">Amino-acid biosynthesis</keyword>
<dbReference type="SUPFAM" id="SSF53633">
    <property type="entry name" value="Carbamate kinase-like"/>
    <property type="match status" value="1"/>
</dbReference>
<dbReference type="InterPro" id="IPR001057">
    <property type="entry name" value="Glu/AcGlu_kinase"/>
</dbReference>
<dbReference type="Gene3D" id="2.30.130.10">
    <property type="entry name" value="PUA domain"/>
    <property type="match status" value="1"/>
</dbReference>
<dbReference type="SUPFAM" id="SSF88697">
    <property type="entry name" value="PUA domain-like"/>
    <property type="match status" value="1"/>
</dbReference>
<keyword evidence="11" id="KW-1185">Reference proteome</keyword>
<evidence type="ECO:0000256" key="8">
    <source>
        <dbReference type="SAM" id="MobiDB-lite"/>
    </source>
</evidence>
<keyword evidence="6" id="KW-0418">Kinase</keyword>
<evidence type="ECO:0000256" key="6">
    <source>
        <dbReference type="ARBA" id="ARBA00022777"/>
    </source>
</evidence>
<dbReference type="PRINTS" id="PR00474">
    <property type="entry name" value="GLU5KINASE"/>
</dbReference>
<keyword evidence="1" id="KW-0963">Cytoplasm</keyword>
<dbReference type="PROSITE" id="PS50890">
    <property type="entry name" value="PUA"/>
    <property type="match status" value="1"/>
</dbReference>
<dbReference type="InterPro" id="IPR015947">
    <property type="entry name" value="PUA-like_sf"/>
</dbReference>
<organism evidence="10 11">
    <name type="scientific">Candidatus Haliotispira prima</name>
    <dbReference type="NCBI Taxonomy" id="3034016"/>
    <lineage>
        <taxon>Bacteria</taxon>
        <taxon>Pseudomonadati</taxon>
        <taxon>Spirochaetota</taxon>
        <taxon>Spirochaetia</taxon>
        <taxon>Spirochaetales</taxon>
        <taxon>Spirochaetaceae</taxon>
        <taxon>Candidatus Haliotispira</taxon>
    </lineage>
</organism>
<dbReference type="EC" id="2.7.2.11" evidence="10"/>
<dbReference type="Pfam" id="PF01472">
    <property type="entry name" value="PUA"/>
    <property type="match status" value="1"/>
</dbReference>
<dbReference type="InterPro" id="IPR002478">
    <property type="entry name" value="PUA"/>
</dbReference>
<feature type="compositionally biased region" description="Basic and acidic residues" evidence="8">
    <location>
        <begin position="273"/>
        <end position="284"/>
    </location>
</feature>
<keyword evidence="5" id="KW-0547">Nucleotide-binding</keyword>
<dbReference type="EMBL" id="CP123443">
    <property type="protein sequence ID" value="WGK68476.1"/>
    <property type="molecule type" value="Genomic_DNA"/>
</dbReference>
<dbReference type="PANTHER" id="PTHR43654">
    <property type="entry name" value="GLUTAMATE 5-KINASE"/>
    <property type="match status" value="1"/>
</dbReference>
<dbReference type="NCBIfam" id="TIGR01027">
    <property type="entry name" value="proB"/>
    <property type="match status" value="1"/>
</dbReference>
<dbReference type="PANTHER" id="PTHR43654:SF1">
    <property type="entry name" value="ISOPENTENYL PHOSPHATE KINASE"/>
    <property type="match status" value="1"/>
</dbReference>
<evidence type="ECO:0000313" key="11">
    <source>
        <dbReference type="Proteomes" id="UP001228690"/>
    </source>
</evidence>
<dbReference type="InterPro" id="IPR036974">
    <property type="entry name" value="PUA_sf"/>
</dbReference>
<dbReference type="InterPro" id="IPR036393">
    <property type="entry name" value="AceGlu_kinase-like_sf"/>
</dbReference>
<name>A0ABY8MEY0_9SPIO</name>
<keyword evidence="3" id="KW-0641">Proline biosynthesis</keyword>
<gene>
    <name evidence="10" type="primary">proB</name>
    <name evidence="10" type="ORF">P0082_08285</name>
</gene>
<evidence type="ECO:0000313" key="10">
    <source>
        <dbReference type="EMBL" id="WGK68476.1"/>
    </source>
</evidence>
<evidence type="ECO:0000256" key="2">
    <source>
        <dbReference type="ARBA" id="ARBA00022605"/>
    </source>
</evidence>
<dbReference type="RefSeq" id="WP_326926660.1">
    <property type="nucleotide sequence ID" value="NZ_CP123443.1"/>
</dbReference>
<evidence type="ECO:0000256" key="1">
    <source>
        <dbReference type="ARBA" id="ARBA00022490"/>
    </source>
</evidence>
<proteinExistence type="predicted"/>
<sequence>MTIVVKVGSQSLLEKGESSTKNSGLAKPDLSFMADLVGQIACLKEQGHNVYLISSGAVAAGRGIWHESRQLVGQTAERQILAGLGQVELMQIYKQIAAKHQLHVVQLLLAKSDFISRNHYLNLERLLLSMQDFPELLPVINENDSVSVDELMFTDNDQLAGVLGQQLGADLLLLLTEASGVYDKDPRQADARLFRLLGPKHGGWPKPEGKSSSGRGGISSKLETAGKMCRAGVVSCIASARQPQIILRITEEVGQLRAALKEELSPEFTGAQERPEERSEARPEELADRVITRWSQEWFAKPELGTLVLPSSARLVRFLCGSATGPAEGKGKPAVRGIRKWLSARDLAAGRAGIIVNDGLVEKLQGRKQAVSILPVGIVRFRGEFGKGDLIDIYSEQGAKIGIGLARYSHLQLAKTISKKNQEIFIHYNYLHINEDETAGG</sequence>